<protein>
    <recommendedName>
        <fullName evidence="4">Large ribosomal subunit protein bL21</fullName>
    </recommendedName>
</protein>
<reference evidence="6 7" key="1">
    <citation type="journal article" date="2015" name="Nature">
        <title>rRNA introns, odd ribosomes, and small enigmatic genomes across a large radiation of phyla.</title>
        <authorList>
            <person name="Brown C.T."/>
            <person name="Hug L.A."/>
            <person name="Thomas B.C."/>
            <person name="Sharon I."/>
            <person name="Castelle C.J."/>
            <person name="Singh A."/>
            <person name="Wilkins M.J."/>
            <person name="Williams K.H."/>
            <person name="Banfield J.F."/>
        </authorList>
    </citation>
    <scope>NUCLEOTIDE SEQUENCE [LARGE SCALE GENOMIC DNA]</scope>
</reference>
<evidence type="ECO:0000313" key="6">
    <source>
        <dbReference type="EMBL" id="KKR11791.1"/>
    </source>
</evidence>
<dbReference type="Pfam" id="PF00829">
    <property type="entry name" value="Ribosomal_L21p"/>
    <property type="match status" value="1"/>
</dbReference>
<dbReference type="Proteomes" id="UP000034246">
    <property type="component" value="Unassembled WGS sequence"/>
</dbReference>
<keyword evidence="4 5" id="KW-0699">rRNA-binding</keyword>
<dbReference type="EMBL" id="LBWP01000003">
    <property type="protein sequence ID" value="KKR11791.1"/>
    <property type="molecule type" value="Genomic_DNA"/>
</dbReference>
<dbReference type="InterPro" id="IPR028909">
    <property type="entry name" value="bL21-like"/>
</dbReference>
<name>A0A0G0NG53_9BACT</name>
<dbReference type="STRING" id="1618550.UT39_C0003G0060"/>
<evidence type="ECO:0000256" key="2">
    <source>
        <dbReference type="ARBA" id="ARBA00022980"/>
    </source>
</evidence>
<dbReference type="GO" id="GO:0005840">
    <property type="term" value="C:ribosome"/>
    <property type="evidence" value="ECO:0007669"/>
    <property type="project" value="UniProtKB-KW"/>
</dbReference>
<comment type="similarity">
    <text evidence="1 4 5">Belongs to the bacterial ribosomal protein bL21 family.</text>
</comment>
<dbReference type="PANTHER" id="PTHR21349">
    <property type="entry name" value="50S RIBOSOMAL PROTEIN L21"/>
    <property type="match status" value="1"/>
</dbReference>
<evidence type="ECO:0000313" key="7">
    <source>
        <dbReference type="Proteomes" id="UP000034246"/>
    </source>
</evidence>
<gene>
    <name evidence="4" type="primary">rplU</name>
    <name evidence="6" type="ORF">UT39_C0003G0060</name>
</gene>
<dbReference type="GO" id="GO:0005737">
    <property type="term" value="C:cytoplasm"/>
    <property type="evidence" value="ECO:0007669"/>
    <property type="project" value="UniProtKB-ARBA"/>
</dbReference>
<evidence type="ECO:0000256" key="1">
    <source>
        <dbReference type="ARBA" id="ARBA00008563"/>
    </source>
</evidence>
<dbReference type="PANTHER" id="PTHR21349:SF0">
    <property type="entry name" value="LARGE RIBOSOMAL SUBUNIT PROTEIN BL21M"/>
    <property type="match status" value="1"/>
</dbReference>
<dbReference type="GO" id="GO:0019843">
    <property type="term" value="F:rRNA binding"/>
    <property type="evidence" value="ECO:0007669"/>
    <property type="project" value="UniProtKB-UniRule"/>
</dbReference>
<dbReference type="HAMAP" id="MF_01363">
    <property type="entry name" value="Ribosomal_bL21"/>
    <property type="match status" value="1"/>
</dbReference>
<evidence type="ECO:0000256" key="5">
    <source>
        <dbReference type="RuleBase" id="RU000562"/>
    </source>
</evidence>
<accession>A0A0G0NG53</accession>
<dbReference type="GO" id="GO:0006412">
    <property type="term" value="P:translation"/>
    <property type="evidence" value="ECO:0007669"/>
    <property type="project" value="UniProtKB-UniRule"/>
</dbReference>
<dbReference type="InterPro" id="IPR001787">
    <property type="entry name" value="Ribosomal_bL21"/>
</dbReference>
<proteinExistence type="inferred from homology"/>
<keyword evidence="4 5" id="KW-0694">RNA-binding</keyword>
<dbReference type="SUPFAM" id="SSF141091">
    <property type="entry name" value="L21p-like"/>
    <property type="match status" value="1"/>
</dbReference>
<dbReference type="InterPro" id="IPR036164">
    <property type="entry name" value="bL21-like_sf"/>
</dbReference>
<sequence>MKYAVIKISGKQHKVVEGERLLVDKLNEEKIDTLLVRDGDETIIGKPYVSRAKVSFKKEEVVKGKKIDILKYKAKSRYRKHLGFRPQYTPIVIEKISL</sequence>
<dbReference type="NCBIfam" id="TIGR00061">
    <property type="entry name" value="L21"/>
    <property type="match status" value="1"/>
</dbReference>
<dbReference type="GO" id="GO:0003735">
    <property type="term" value="F:structural constituent of ribosome"/>
    <property type="evidence" value="ECO:0007669"/>
    <property type="project" value="InterPro"/>
</dbReference>
<comment type="subunit">
    <text evidence="4">Part of the 50S ribosomal subunit. Contacts protein L20.</text>
</comment>
<keyword evidence="2 4" id="KW-0689">Ribosomal protein</keyword>
<keyword evidence="3 4" id="KW-0687">Ribonucleoprotein</keyword>
<dbReference type="GO" id="GO:1990904">
    <property type="term" value="C:ribonucleoprotein complex"/>
    <property type="evidence" value="ECO:0007669"/>
    <property type="project" value="UniProtKB-KW"/>
</dbReference>
<organism evidence="6 7">
    <name type="scientific">Candidatus Woesebacteria bacterium GW2011_GWA1_39_21</name>
    <dbReference type="NCBI Taxonomy" id="1618550"/>
    <lineage>
        <taxon>Bacteria</taxon>
        <taxon>Candidatus Woeseibacteriota</taxon>
    </lineage>
</organism>
<comment type="caution">
    <text evidence="6">The sequence shown here is derived from an EMBL/GenBank/DDBJ whole genome shotgun (WGS) entry which is preliminary data.</text>
</comment>
<evidence type="ECO:0000256" key="4">
    <source>
        <dbReference type="HAMAP-Rule" id="MF_01363"/>
    </source>
</evidence>
<dbReference type="AlphaFoldDB" id="A0A0G0NG53"/>
<comment type="function">
    <text evidence="4 5">This protein binds to 23S rRNA in the presence of protein L20.</text>
</comment>
<evidence type="ECO:0000256" key="3">
    <source>
        <dbReference type="ARBA" id="ARBA00023274"/>
    </source>
</evidence>